<sequence length="209" mass="22274">MADEKDIISDVYDTAKSGGAEGLYDKWASDYDADTAAKGFRLPGIAAGFAARHIPLGSGPILDAGAGTGQVGSCLQILGYDQITGIDISEAMLAEALRTGAYEAVKRQVLGEELSFADNIFSGVICVGSFGVGHAPPSSLFELLRLTKPGSPFIFNVVENTWVEQGFPDVMDAIDAAGTWEFVEKSEAFCPYTNGEEDLLTRVFVYRAL</sequence>
<dbReference type="PANTHER" id="PTHR43591:SF110">
    <property type="entry name" value="RHODANESE DOMAIN-CONTAINING PROTEIN"/>
    <property type="match status" value="1"/>
</dbReference>
<gene>
    <name evidence="2" type="ORF">ACFFUT_13765</name>
</gene>
<evidence type="ECO:0000313" key="2">
    <source>
        <dbReference type="EMBL" id="MFB9232854.1"/>
    </source>
</evidence>
<keyword evidence="2" id="KW-0808">Transferase</keyword>
<organism evidence="2 3">
    <name type="scientific">Pseudohalocynthiibacter aestuariivivens</name>
    <dbReference type="NCBI Taxonomy" id="1591409"/>
    <lineage>
        <taxon>Bacteria</taxon>
        <taxon>Pseudomonadati</taxon>
        <taxon>Pseudomonadota</taxon>
        <taxon>Alphaproteobacteria</taxon>
        <taxon>Rhodobacterales</taxon>
        <taxon>Paracoccaceae</taxon>
        <taxon>Pseudohalocynthiibacter</taxon>
    </lineage>
</organism>
<proteinExistence type="predicted"/>
<keyword evidence="3" id="KW-1185">Reference proteome</keyword>
<evidence type="ECO:0000259" key="1">
    <source>
        <dbReference type="Pfam" id="PF08241"/>
    </source>
</evidence>
<dbReference type="Pfam" id="PF08241">
    <property type="entry name" value="Methyltransf_11"/>
    <property type="match status" value="1"/>
</dbReference>
<feature type="domain" description="Methyltransferase type 11" evidence="1">
    <location>
        <begin position="62"/>
        <end position="155"/>
    </location>
</feature>
<dbReference type="CDD" id="cd02440">
    <property type="entry name" value="AdoMet_MTases"/>
    <property type="match status" value="1"/>
</dbReference>
<dbReference type="InterPro" id="IPR029063">
    <property type="entry name" value="SAM-dependent_MTases_sf"/>
</dbReference>
<keyword evidence="2" id="KW-0489">Methyltransferase</keyword>
<reference evidence="2 3" key="1">
    <citation type="submission" date="2024-09" db="EMBL/GenBank/DDBJ databases">
        <authorList>
            <person name="Sun Q."/>
            <person name="Mori K."/>
        </authorList>
    </citation>
    <scope>NUCLEOTIDE SEQUENCE [LARGE SCALE GENOMIC DNA]</scope>
    <source>
        <strain evidence="2 3">CECT 8726</strain>
    </source>
</reference>
<evidence type="ECO:0000313" key="3">
    <source>
        <dbReference type="Proteomes" id="UP001589683"/>
    </source>
</evidence>
<name>A0ABV5JHI1_9RHOB</name>
<dbReference type="Proteomes" id="UP001589683">
    <property type="component" value="Unassembled WGS sequence"/>
</dbReference>
<dbReference type="GO" id="GO:0008168">
    <property type="term" value="F:methyltransferase activity"/>
    <property type="evidence" value="ECO:0007669"/>
    <property type="project" value="UniProtKB-KW"/>
</dbReference>
<dbReference type="InterPro" id="IPR013216">
    <property type="entry name" value="Methyltransf_11"/>
</dbReference>
<dbReference type="EMBL" id="JBHMEA010000044">
    <property type="protein sequence ID" value="MFB9232854.1"/>
    <property type="molecule type" value="Genomic_DNA"/>
</dbReference>
<dbReference type="GO" id="GO:0032259">
    <property type="term" value="P:methylation"/>
    <property type="evidence" value="ECO:0007669"/>
    <property type="project" value="UniProtKB-KW"/>
</dbReference>
<dbReference type="Gene3D" id="3.40.50.150">
    <property type="entry name" value="Vaccinia Virus protein VP39"/>
    <property type="match status" value="1"/>
</dbReference>
<dbReference type="SUPFAM" id="SSF53335">
    <property type="entry name" value="S-adenosyl-L-methionine-dependent methyltransferases"/>
    <property type="match status" value="1"/>
</dbReference>
<accession>A0ABV5JHI1</accession>
<protein>
    <submittedName>
        <fullName evidence="2">Class I SAM-dependent DNA methyltransferase</fullName>
    </submittedName>
</protein>
<dbReference type="RefSeq" id="WP_213887139.1">
    <property type="nucleotide sequence ID" value="NZ_JAGFNU010000001.1"/>
</dbReference>
<dbReference type="PANTHER" id="PTHR43591">
    <property type="entry name" value="METHYLTRANSFERASE"/>
    <property type="match status" value="1"/>
</dbReference>
<comment type="caution">
    <text evidence="2">The sequence shown here is derived from an EMBL/GenBank/DDBJ whole genome shotgun (WGS) entry which is preliminary data.</text>
</comment>